<reference evidence="7" key="1">
    <citation type="submission" date="2024-01" db="EMBL/GenBank/DDBJ databases">
        <authorList>
            <person name="Webb A."/>
        </authorList>
    </citation>
    <scope>NUCLEOTIDE SEQUENCE</scope>
    <source>
        <strain evidence="7">Pm1</strain>
    </source>
</reference>
<evidence type="ECO:0000256" key="1">
    <source>
        <dbReference type="PROSITE-ProRule" id="PRU00846"/>
    </source>
</evidence>
<feature type="compositionally biased region" description="Low complexity" evidence="3">
    <location>
        <begin position="15"/>
        <end position="25"/>
    </location>
</feature>
<dbReference type="InterPro" id="IPR025761">
    <property type="entry name" value="FFD_box"/>
</dbReference>
<dbReference type="InterPro" id="IPR010920">
    <property type="entry name" value="LSM_dom_sf"/>
</dbReference>
<dbReference type="PROSITE" id="PS51512">
    <property type="entry name" value="DFDF"/>
    <property type="match status" value="1"/>
</dbReference>
<organism evidence="7 8">
    <name type="scientific">Peronospora matthiolae</name>
    <dbReference type="NCBI Taxonomy" id="2874970"/>
    <lineage>
        <taxon>Eukaryota</taxon>
        <taxon>Sar</taxon>
        <taxon>Stramenopiles</taxon>
        <taxon>Oomycota</taxon>
        <taxon>Peronosporomycetes</taxon>
        <taxon>Peronosporales</taxon>
        <taxon>Peronosporaceae</taxon>
        <taxon>Peronospora</taxon>
    </lineage>
</organism>
<dbReference type="PROSITE" id="PS51513">
    <property type="entry name" value="FFD"/>
    <property type="match status" value="1"/>
</dbReference>
<feature type="compositionally biased region" description="Basic residues" evidence="3">
    <location>
        <begin position="335"/>
        <end position="345"/>
    </location>
</feature>
<name>A0AAV1TL13_9STRA</name>
<proteinExistence type="predicted"/>
<evidence type="ECO:0000313" key="8">
    <source>
        <dbReference type="Proteomes" id="UP001162060"/>
    </source>
</evidence>
<feature type="region of interest" description="Disordered" evidence="3">
    <location>
        <begin position="1"/>
        <end position="25"/>
    </location>
</feature>
<dbReference type="GO" id="GO:0034063">
    <property type="term" value="P:stress granule assembly"/>
    <property type="evidence" value="ECO:0007669"/>
    <property type="project" value="TreeGrafter"/>
</dbReference>
<dbReference type="GO" id="GO:0000932">
    <property type="term" value="C:P-body"/>
    <property type="evidence" value="ECO:0007669"/>
    <property type="project" value="TreeGrafter"/>
</dbReference>
<dbReference type="Gene3D" id="2.30.30.100">
    <property type="match status" value="1"/>
</dbReference>
<evidence type="ECO:0000313" key="7">
    <source>
        <dbReference type="EMBL" id="CAK7921728.1"/>
    </source>
</evidence>
<comment type="caution">
    <text evidence="7">The sequence shown here is derived from an EMBL/GenBank/DDBJ whole genome shotgun (WGS) entry which is preliminary data.</text>
</comment>
<dbReference type="CDD" id="cd01736">
    <property type="entry name" value="LSm14_N"/>
    <property type="match status" value="1"/>
</dbReference>
<dbReference type="GO" id="GO:0033962">
    <property type="term" value="P:P-body assembly"/>
    <property type="evidence" value="ECO:0007669"/>
    <property type="project" value="TreeGrafter"/>
</dbReference>
<dbReference type="InterPro" id="IPR025768">
    <property type="entry name" value="TFG_box"/>
</dbReference>
<feature type="region of interest" description="Disordered" evidence="3">
    <location>
        <begin position="197"/>
        <end position="252"/>
    </location>
</feature>
<feature type="compositionally biased region" description="Gly residues" evidence="3">
    <location>
        <begin position="346"/>
        <end position="364"/>
    </location>
</feature>
<evidence type="ECO:0000259" key="4">
    <source>
        <dbReference type="PROSITE" id="PS51512"/>
    </source>
</evidence>
<dbReference type="EMBL" id="CAKLBY020000058">
    <property type="protein sequence ID" value="CAK7921728.1"/>
    <property type="molecule type" value="Genomic_DNA"/>
</dbReference>
<dbReference type="InterPro" id="IPR025609">
    <property type="entry name" value="Lsm14-like_N"/>
</dbReference>
<dbReference type="PROSITE" id="PS51536">
    <property type="entry name" value="TFG"/>
    <property type="match status" value="1"/>
</dbReference>
<feature type="domain" description="FFD box profile" evidence="5">
    <location>
        <begin position="287"/>
        <end position="302"/>
    </location>
</feature>
<dbReference type="InterPro" id="IPR025762">
    <property type="entry name" value="DFDF"/>
</dbReference>
<dbReference type="AlphaFoldDB" id="A0AAV1TL13"/>
<evidence type="ECO:0000259" key="6">
    <source>
        <dbReference type="PROSITE" id="PS51536"/>
    </source>
</evidence>
<dbReference type="PANTHER" id="PTHR13586">
    <property type="entry name" value="SCD6 PROTEIN-RELATED"/>
    <property type="match status" value="1"/>
</dbReference>
<accession>A0AAV1TL13</accession>
<feature type="region of interest" description="Disordered" evidence="3">
    <location>
        <begin position="334"/>
        <end position="386"/>
    </location>
</feature>
<feature type="compositionally biased region" description="Low complexity" evidence="3">
    <location>
        <begin position="365"/>
        <end position="380"/>
    </location>
</feature>
<feature type="short sequence motif" description="FFD box" evidence="1">
    <location>
        <begin position="287"/>
        <end position="302"/>
    </location>
</feature>
<sequence>MLPPRPPTPPPASHPPSASAASPSADGIPYLGSRISLISKTDIRYEGFLFNIDTRQSTVALQRVRSFGTEGRRAAAEHVPPSAHVLQYATFKAAEIKDLHVCEAAPAEPPLPVAPVAPVAPAVAPVAPAVAPVARVASTLLTPGSVSSQQMDVAESDLSRPVVAHTLPVSEMSRLSVTNQTSGSDRVQMANQMVVSDLSRPSPQMLSEPTEGPRRQTRNKSRTIPGMGGHLLNRKERHGPGGVDETGAGGRPETVSGEFNFEAKLNDFDKQQEFIKLEEDTKKESTGSYQKSSFFDTISCDALDRLEGQRARMTGAQERTLNTETFGAVGLNNRRNFRGRGRRGGYRNGGSWNGIRSTGGGRGGRSSNNNSNSNNGGVSRQQVAGP</sequence>
<dbReference type="InterPro" id="IPR019050">
    <property type="entry name" value="FDF_dom"/>
</dbReference>
<dbReference type="Proteomes" id="UP001162060">
    <property type="component" value="Unassembled WGS sequence"/>
</dbReference>
<dbReference type="SMART" id="SM01271">
    <property type="entry name" value="LSM14"/>
    <property type="match status" value="1"/>
</dbReference>
<evidence type="ECO:0000256" key="2">
    <source>
        <dbReference type="PROSITE-ProRule" id="PRU00869"/>
    </source>
</evidence>
<protein>
    <submittedName>
        <fullName evidence="7">Uncharacterized protein</fullName>
    </submittedName>
</protein>
<feature type="domain" description="TFG box profile" evidence="6">
    <location>
        <begin position="310"/>
        <end position="330"/>
    </location>
</feature>
<feature type="compositionally biased region" description="Pro residues" evidence="3">
    <location>
        <begin position="1"/>
        <end position="14"/>
    </location>
</feature>
<evidence type="ECO:0000259" key="5">
    <source>
        <dbReference type="PROSITE" id="PS51513"/>
    </source>
</evidence>
<dbReference type="Pfam" id="PF12701">
    <property type="entry name" value="LSM14"/>
    <property type="match status" value="1"/>
</dbReference>
<dbReference type="PANTHER" id="PTHR13586:SF0">
    <property type="entry name" value="TRAILER HITCH, ISOFORM H"/>
    <property type="match status" value="1"/>
</dbReference>
<dbReference type="GO" id="GO:0003729">
    <property type="term" value="F:mRNA binding"/>
    <property type="evidence" value="ECO:0007669"/>
    <property type="project" value="TreeGrafter"/>
</dbReference>
<feature type="domain" description="DFDF" evidence="4">
    <location>
        <begin position="247"/>
        <end position="283"/>
    </location>
</feature>
<evidence type="ECO:0000256" key="3">
    <source>
        <dbReference type="SAM" id="MobiDB-lite"/>
    </source>
</evidence>
<gene>
    <name evidence="7" type="ORF">PM001_LOCUS7287</name>
</gene>
<dbReference type="SMART" id="SM01199">
    <property type="entry name" value="FDF"/>
    <property type="match status" value="1"/>
</dbReference>
<feature type="short sequence motif" description="TFG box" evidence="2">
    <location>
        <begin position="310"/>
        <end position="330"/>
    </location>
</feature>
<feature type="compositionally biased region" description="Gly residues" evidence="3">
    <location>
        <begin position="240"/>
        <end position="250"/>
    </location>
</feature>
<feature type="compositionally biased region" description="Polar residues" evidence="3">
    <location>
        <begin position="197"/>
        <end position="207"/>
    </location>
</feature>
<dbReference type="SUPFAM" id="SSF50182">
    <property type="entry name" value="Sm-like ribonucleoproteins"/>
    <property type="match status" value="1"/>
</dbReference>